<dbReference type="SMART" id="SM00448">
    <property type="entry name" value="REC"/>
    <property type="match status" value="1"/>
</dbReference>
<dbReference type="Pfam" id="PF12833">
    <property type="entry name" value="HTH_18"/>
    <property type="match status" value="1"/>
</dbReference>
<dbReference type="CDD" id="cd17536">
    <property type="entry name" value="REC_YesN-like"/>
    <property type="match status" value="1"/>
</dbReference>
<accession>A0A4S4BS99</accession>
<dbReference type="SUPFAM" id="SSF46689">
    <property type="entry name" value="Homeodomain-like"/>
    <property type="match status" value="2"/>
</dbReference>
<dbReference type="InterPro" id="IPR009057">
    <property type="entry name" value="Homeodomain-like_sf"/>
</dbReference>
<reference evidence="7 8" key="1">
    <citation type="submission" date="2019-04" db="EMBL/GenBank/DDBJ databases">
        <title>Cohnella sp. nov. isolated from preserved vegetables.</title>
        <authorList>
            <person name="Lin S.-Y."/>
            <person name="Hung M.-H."/>
            <person name="Young C.-C."/>
        </authorList>
    </citation>
    <scope>NUCLEOTIDE SEQUENCE [LARGE SCALE GENOMIC DNA]</scope>
    <source>
        <strain evidence="7 8">CC-MHH1044</strain>
    </source>
</reference>
<dbReference type="Proteomes" id="UP000310636">
    <property type="component" value="Unassembled WGS sequence"/>
</dbReference>
<evidence type="ECO:0000313" key="7">
    <source>
        <dbReference type="EMBL" id="THF77739.1"/>
    </source>
</evidence>
<dbReference type="InterPro" id="IPR018060">
    <property type="entry name" value="HTH_AraC"/>
</dbReference>
<dbReference type="SMART" id="SM00342">
    <property type="entry name" value="HTH_ARAC"/>
    <property type="match status" value="1"/>
</dbReference>
<keyword evidence="8" id="KW-1185">Reference proteome</keyword>
<protein>
    <submittedName>
        <fullName evidence="7">Response regulator</fullName>
    </submittedName>
</protein>
<dbReference type="GO" id="GO:0000160">
    <property type="term" value="P:phosphorelay signal transduction system"/>
    <property type="evidence" value="ECO:0007669"/>
    <property type="project" value="InterPro"/>
</dbReference>
<gene>
    <name evidence="7" type="ORF">E6C55_15470</name>
</gene>
<dbReference type="OrthoDB" id="9794370at2"/>
<dbReference type="PROSITE" id="PS50110">
    <property type="entry name" value="RESPONSE_REGULATORY"/>
    <property type="match status" value="1"/>
</dbReference>
<dbReference type="PROSITE" id="PS01124">
    <property type="entry name" value="HTH_ARAC_FAMILY_2"/>
    <property type="match status" value="1"/>
</dbReference>
<dbReference type="InterPro" id="IPR001789">
    <property type="entry name" value="Sig_transdc_resp-reg_receiver"/>
</dbReference>
<evidence type="ECO:0000259" key="5">
    <source>
        <dbReference type="PROSITE" id="PS01124"/>
    </source>
</evidence>
<dbReference type="InterPro" id="IPR011006">
    <property type="entry name" value="CheY-like_superfamily"/>
</dbReference>
<dbReference type="PRINTS" id="PR00032">
    <property type="entry name" value="HTHARAC"/>
</dbReference>
<dbReference type="EMBL" id="SSOB01000018">
    <property type="protein sequence ID" value="THF77739.1"/>
    <property type="molecule type" value="Genomic_DNA"/>
</dbReference>
<dbReference type="PANTHER" id="PTHR43280">
    <property type="entry name" value="ARAC-FAMILY TRANSCRIPTIONAL REGULATOR"/>
    <property type="match status" value="1"/>
</dbReference>
<dbReference type="PANTHER" id="PTHR43280:SF2">
    <property type="entry name" value="HTH-TYPE TRANSCRIPTIONAL REGULATOR EXSA"/>
    <property type="match status" value="1"/>
</dbReference>
<evidence type="ECO:0000256" key="4">
    <source>
        <dbReference type="PROSITE-ProRule" id="PRU00169"/>
    </source>
</evidence>
<dbReference type="GO" id="GO:0043565">
    <property type="term" value="F:sequence-specific DNA binding"/>
    <property type="evidence" value="ECO:0007669"/>
    <property type="project" value="InterPro"/>
</dbReference>
<evidence type="ECO:0000256" key="2">
    <source>
        <dbReference type="ARBA" id="ARBA00023125"/>
    </source>
</evidence>
<dbReference type="InterPro" id="IPR020449">
    <property type="entry name" value="Tscrpt_reg_AraC-type_HTH"/>
</dbReference>
<dbReference type="Pfam" id="PF00072">
    <property type="entry name" value="Response_reg"/>
    <property type="match status" value="1"/>
</dbReference>
<dbReference type="Gene3D" id="3.40.50.2300">
    <property type="match status" value="1"/>
</dbReference>
<feature type="modified residue" description="4-aspartylphosphate" evidence="4">
    <location>
        <position position="56"/>
    </location>
</feature>
<dbReference type="Gene3D" id="1.10.10.60">
    <property type="entry name" value="Homeodomain-like"/>
    <property type="match status" value="2"/>
</dbReference>
<name>A0A4S4BS99_9BACL</name>
<dbReference type="SUPFAM" id="SSF52172">
    <property type="entry name" value="CheY-like"/>
    <property type="match status" value="1"/>
</dbReference>
<evidence type="ECO:0000256" key="3">
    <source>
        <dbReference type="ARBA" id="ARBA00023163"/>
    </source>
</evidence>
<evidence type="ECO:0000256" key="1">
    <source>
        <dbReference type="ARBA" id="ARBA00023015"/>
    </source>
</evidence>
<proteinExistence type="predicted"/>
<keyword evidence="4" id="KW-0597">Phosphoprotein</keyword>
<evidence type="ECO:0000259" key="6">
    <source>
        <dbReference type="PROSITE" id="PS50110"/>
    </source>
</evidence>
<comment type="caution">
    <text evidence="7">The sequence shown here is derived from an EMBL/GenBank/DDBJ whole genome shotgun (WGS) entry which is preliminary data.</text>
</comment>
<keyword evidence="1" id="KW-0805">Transcription regulation</keyword>
<keyword evidence="3" id="KW-0804">Transcription</keyword>
<dbReference type="GO" id="GO:0003700">
    <property type="term" value="F:DNA-binding transcription factor activity"/>
    <property type="evidence" value="ECO:0007669"/>
    <property type="project" value="InterPro"/>
</dbReference>
<feature type="domain" description="HTH araC/xylS-type" evidence="5">
    <location>
        <begin position="423"/>
        <end position="521"/>
    </location>
</feature>
<dbReference type="RefSeq" id="WP_136370713.1">
    <property type="nucleotide sequence ID" value="NZ_SSOB01000018.1"/>
</dbReference>
<feature type="domain" description="Response regulatory" evidence="6">
    <location>
        <begin position="4"/>
        <end position="121"/>
    </location>
</feature>
<organism evidence="7 8">
    <name type="scientific">Cohnella fermenti</name>
    <dbReference type="NCBI Taxonomy" id="2565925"/>
    <lineage>
        <taxon>Bacteria</taxon>
        <taxon>Bacillati</taxon>
        <taxon>Bacillota</taxon>
        <taxon>Bacilli</taxon>
        <taxon>Bacillales</taxon>
        <taxon>Paenibacillaceae</taxon>
        <taxon>Cohnella</taxon>
    </lineage>
</organism>
<keyword evidence="2" id="KW-0238">DNA-binding</keyword>
<evidence type="ECO:0000313" key="8">
    <source>
        <dbReference type="Proteomes" id="UP000310636"/>
    </source>
</evidence>
<sequence length="533" mass="60144">MRGRLFIVDDEPMIRKGLTKLVESNPLGWSVVGEAANGEEALDQLRELQPNLVITDIRMPVMDGIELAKRLAEQAPRTAVVMLTGYRDFEYAQAAVNYGVKQFLLKPCPEEEVCRVLQAAFEQYRLQEASKEREAEERSRREDQLLRSVWKRLPYAAEEARELERALTGKELWLVQVETYYPEAKDYQGGDLKLLQFAVGNILQELAEGVSGASGAPGEGEDRRLMLEYDSFVFFLSPEGDSESLFEEASSVVKRLLGLELAVRRYGPFRGFKHTEAWMDAALLDHSREGDQGAGPGEAMEDQTIGGDKVRLIRSELTALLLLGRPAELEAYLRRVLDSALQISAHADAMKIEAFCAAMAMDDVMRKELEADPRTVGDIGQRVAELHRTRTREEVKAWLQGQIRTFEQALLSWHMERSGGIVQRAILYIEEHYAEECALPTVAAHTHLSPNYFGSLFKKETGESFSGYVLRFRTEKAKLLLKNTNKKVAEIGQAVGFPGSNYFATVFKQMTGLSPTDYRKQGQSWRREEHPQG</sequence>
<dbReference type="AlphaFoldDB" id="A0A4S4BS99"/>